<dbReference type="OMA" id="MFPILNW"/>
<comment type="subcellular location">
    <subcellularLocation>
        <location evidence="1">Membrane</location>
        <topology evidence="1">Multi-pass membrane protein</topology>
    </subcellularLocation>
</comment>
<feature type="transmembrane region" description="Helical" evidence="5">
    <location>
        <begin position="334"/>
        <end position="354"/>
    </location>
</feature>
<proteinExistence type="predicted"/>
<keyword evidence="8" id="KW-1185">Reference proteome</keyword>
<evidence type="ECO:0000256" key="3">
    <source>
        <dbReference type="ARBA" id="ARBA00022989"/>
    </source>
</evidence>
<feature type="transmembrane region" description="Helical" evidence="5">
    <location>
        <begin position="137"/>
        <end position="155"/>
    </location>
</feature>
<dbReference type="GO" id="GO:0016020">
    <property type="term" value="C:membrane"/>
    <property type="evidence" value="ECO:0007669"/>
    <property type="project" value="UniProtKB-SubCell"/>
</dbReference>
<sequence length="630" mass="69700">MLSRFPILNWLFSYQFREWILKDLHAGLNVGLVQVPQDKSLLQHLMQLLSLYSVLLLSGSFSILNLVVKNILKSLDLNKTLSFNSSLVNFSDPTLLKGYMETLTLAASVTFMTGIIQLLLSCFCLKSVTAYLPKALIDAYLSAAALLVIVSQFTFIFDIVLDFHKGSRDIFCNVFYYFLALPKSNATSILLFLLSMAVLQISKTIRITYLHSPVAFPMELLLIITATIIANCIHLHAESSSAVVNVIPQRFLPPTLPDLSNLSKIILHAFSLAIVSGFLLVFIGEQYALLHNYSISSSQELIAVGLSNICSSFFRSFAVSCAISGTVIQEKTGGRTQIAALMGASIMLVIALKLGHFFQMIPNSVLAAIVVFNMLPFLEKFLDIPTLWRKDKYHLAIWLGTFAAVLRLGLDIGLLIALAIAFFIISIRSHRYLMKMVELGQIPNTNIYRSLSVCRAIDGVKIFQCCSSISFANMNNFKNYLLHKMDMKTVPLSPNEMRALVSASLSDISVESKDFKCSCVCDPPLPAPRIPYTEKLVKSCHVDSNSTSSSVNLVRWSKYGVRQSCGMLLLGAANAQSASPAQLDQEEQPVHLSGPVHTIILDFSMVQFVDLQGSDLLRQVSNITVCKCET</sequence>
<dbReference type="PANTHER" id="PTHR11814">
    <property type="entry name" value="SULFATE TRANSPORTER"/>
    <property type="match status" value="1"/>
</dbReference>
<organism evidence="7 8">
    <name type="scientific">Phasianus colchicus</name>
    <name type="common">Common pheasant</name>
    <dbReference type="NCBI Taxonomy" id="9054"/>
    <lineage>
        <taxon>Eukaryota</taxon>
        <taxon>Metazoa</taxon>
        <taxon>Chordata</taxon>
        <taxon>Craniata</taxon>
        <taxon>Vertebrata</taxon>
        <taxon>Euteleostomi</taxon>
        <taxon>Archelosauria</taxon>
        <taxon>Archosauria</taxon>
        <taxon>Dinosauria</taxon>
        <taxon>Saurischia</taxon>
        <taxon>Theropoda</taxon>
        <taxon>Coelurosauria</taxon>
        <taxon>Aves</taxon>
        <taxon>Neognathae</taxon>
        <taxon>Galloanserae</taxon>
        <taxon>Galliformes</taxon>
        <taxon>Phasianidae</taxon>
        <taxon>Phasianinae</taxon>
        <taxon>Phasianus</taxon>
    </lineage>
</organism>
<dbReference type="SUPFAM" id="SSF52091">
    <property type="entry name" value="SpoIIaa-like"/>
    <property type="match status" value="1"/>
</dbReference>
<evidence type="ECO:0000259" key="6">
    <source>
        <dbReference type="PROSITE" id="PS50801"/>
    </source>
</evidence>
<reference evidence="7" key="1">
    <citation type="submission" date="2025-08" db="UniProtKB">
        <authorList>
            <consortium name="Ensembl"/>
        </authorList>
    </citation>
    <scope>IDENTIFICATION</scope>
</reference>
<dbReference type="InterPro" id="IPR002645">
    <property type="entry name" value="STAS_dom"/>
</dbReference>
<evidence type="ECO:0000256" key="1">
    <source>
        <dbReference type="ARBA" id="ARBA00004141"/>
    </source>
</evidence>
<feature type="transmembrane region" description="Helical" evidence="5">
    <location>
        <begin position="265"/>
        <end position="289"/>
    </location>
</feature>
<dbReference type="Proteomes" id="UP000472261">
    <property type="component" value="Unplaced"/>
</dbReference>
<protein>
    <submittedName>
        <fullName evidence="7">Solute carrier family 26 member 8</fullName>
    </submittedName>
</protein>
<dbReference type="PROSITE" id="PS50801">
    <property type="entry name" value="STAS"/>
    <property type="match status" value="1"/>
</dbReference>
<evidence type="ECO:0000256" key="2">
    <source>
        <dbReference type="ARBA" id="ARBA00022692"/>
    </source>
</evidence>
<reference evidence="7" key="2">
    <citation type="submission" date="2025-09" db="UniProtKB">
        <authorList>
            <consortium name="Ensembl"/>
        </authorList>
    </citation>
    <scope>IDENTIFICATION</scope>
</reference>
<evidence type="ECO:0000313" key="8">
    <source>
        <dbReference type="Proteomes" id="UP000472261"/>
    </source>
</evidence>
<name>A0A669QM02_PHACC</name>
<dbReference type="AlphaFoldDB" id="A0A669QM02"/>
<feature type="transmembrane region" description="Helical" evidence="5">
    <location>
        <begin position="103"/>
        <end position="125"/>
    </location>
</feature>
<dbReference type="InterPro" id="IPR001902">
    <property type="entry name" value="SLC26A/SulP_fam"/>
</dbReference>
<keyword evidence="4 5" id="KW-0472">Membrane</keyword>
<feature type="domain" description="STAS" evidence="6">
    <location>
        <begin position="458"/>
        <end position="620"/>
    </location>
</feature>
<accession>A0A669QM02</accession>
<feature type="transmembrane region" description="Helical" evidence="5">
    <location>
        <begin position="361"/>
        <end position="378"/>
    </location>
</feature>
<dbReference type="Pfam" id="PF00916">
    <property type="entry name" value="Sulfate_transp"/>
    <property type="match status" value="1"/>
</dbReference>
<feature type="transmembrane region" description="Helical" evidence="5">
    <location>
        <begin position="49"/>
        <end position="68"/>
    </location>
</feature>
<evidence type="ECO:0000313" key="7">
    <source>
        <dbReference type="Ensembl" id="ENSPCLP00000020735.1"/>
    </source>
</evidence>
<evidence type="ECO:0000256" key="4">
    <source>
        <dbReference type="ARBA" id="ARBA00023136"/>
    </source>
</evidence>
<dbReference type="InterPro" id="IPR036513">
    <property type="entry name" value="STAS_dom_sf"/>
</dbReference>
<dbReference type="GO" id="GO:0055085">
    <property type="term" value="P:transmembrane transport"/>
    <property type="evidence" value="ECO:0007669"/>
    <property type="project" value="InterPro"/>
</dbReference>
<feature type="transmembrane region" description="Helical" evidence="5">
    <location>
        <begin position="175"/>
        <end position="199"/>
    </location>
</feature>
<keyword evidence="2 5" id="KW-0812">Transmembrane</keyword>
<evidence type="ECO:0000256" key="5">
    <source>
        <dbReference type="SAM" id="Phobius"/>
    </source>
</evidence>
<keyword evidence="3 5" id="KW-1133">Transmembrane helix</keyword>
<dbReference type="Gene3D" id="3.30.750.24">
    <property type="entry name" value="STAS domain"/>
    <property type="match status" value="1"/>
</dbReference>
<dbReference type="InterPro" id="IPR011547">
    <property type="entry name" value="SLC26A/SulP_dom"/>
</dbReference>
<feature type="transmembrane region" description="Helical" evidence="5">
    <location>
        <begin position="398"/>
        <end position="425"/>
    </location>
</feature>
<dbReference type="Ensembl" id="ENSPCLT00000028680.1">
    <property type="protein sequence ID" value="ENSPCLP00000020735.1"/>
    <property type="gene ID" value="ENSPCLG00000018147.1"/>
</dbReference>